<gene>
    <name evidence="4" type="ORF">FWK35_00037518</name>
</gene>
<dbReference type="AlphaFoldDB" id="A0A6G0W336"/>
<comment type="caution">
    <text evidence="4">The sequence shown here is derived from an EMBL/GenBank/DDBJ whole genome shotgun (WGS) entry which is preliminary data.</text>
</comment>
<dbReference type="Pfam" id="PF03184">
    <property type="entry name" value="DDE_1"/>
    <property type="match status" value="1"/>
</dbReference>
<proteinExistence type="predicted"/>
<dbReference type="InterPro" id="IPR004875">
    <property type="entry name" value="DDE_SF_endonuclease_dom"/>
</dbReference>
<dbReference type="EMBL" id="VUJU01009240">
    <property type="protein sequence ID" value="KAF0721287.1"/>
    <property type="molecule type" value="Genomic_DNA"/>
</dbReference>
<dbReference type="InterPro" id="IPR006600">
    <property type="entry name" value="HTH_CenpB_DNA-bd_dom"/>
</dbReference>
<organism evidence="4 5">
    <name type="scientific">Aphis craccivora</name>
    <name type="common">Cowpea aphid</name>
    <dbReference type="NCBI Taxonomy" id="307492"/>
    <lineage>
        <taxon>Eukaryota</taxon>
        <taxon>Metazoa</taxon>
        <taxon>Ecdysozoa</taxon>
        <taxon>Arthropoda</taxon>
        <taxon>Hexapoda</taxon>
        <taxon>Insecta</taxon>
        <taxon>Pterygota</taxon>
        <taxon>Neoptera</taxon>
        <taxon>Paraneoptera</taxon>
        <taxon>Hemiptera</taxon>
        <taxon>Sternorrhyncha</taxon>
        <taxon>Aphidomorpha</taxon>
        <taxon>Aphidoidea</taxon>
        <taxon>Aphididae</taxon>
        <taxon>Aphidini</taxon>
        <taxon>Aphis</taxon>
        <taxon>Aphis</taxon>
    </lineage>
</organism>
<dbReference type="PANTHER" id="PTHR10773">
    <property type="entry name" value="DNA-DIRECTED RNA POLYMERASES I, II, AND III SUBUNIT RPABC2"/>
    <property type="match status" value="1"/>
</dbReference>
<feature type="region of interest" description="Disordered" evidence="2">
    <location>
        <begin position="553"/>
        <end position="577"/>
    </location>
</feature>
<accession>A0A6G0W336</accession>
<sequence length="1177" mass="136193">SMEKTLVTNIIKCADWGYPISELELRMFVKYHLDQIGCNVKRFKNNYPGMDWVKSFLKRHKDRISQRMCQNIKRSRAAVSKNIINEYFDNLSQTLEGVPPSNIINYDETNLSDDPGRKKVICKRGAKYPERVMNQSKSATSVMFAASADGQLLPPYVIYKSAHLYDTWTEGGPPGTRYNRSPSGWIDGQLFLEWYTKIIIPHCRRLNGKKVIIGDNLSSHLSNEVIRLSEKHSIDFIFLPPNSTHLTQPLDVAFFRPLKGAWRNVLENWKTCSRNSKMAASINKDCFPSLLKNTLCKLVTKNGENIKAGFEKTGIYPLNRNRVLNMLPPDTENDNSSINDISLVSENLTTFLKESRYGTPDTTKKQRKKRLKVQPGKSIKGNDFNISESEDDPGKENFDEADTPVDIEMIVNEAKEDQQSSSSNLINVGQMSNIIIKNNIKEGTWVVVKYGETKKLYFVKIIQILQKGELYEGSFTRSSNFSSSYNDETKEPIYIFPDIIDFYTFKLDDIVMIVSPPKSLRRGRMQFTVKLSDILNNFISNLLSESEDEYSSTSYVPSDFNESSDDDTSISETQNENTQIVVNLDASDIADNDQSNEDINSNKGRKRIRDETKWKRNIRKNLRNSGKRYITSKGKEFPEKYFEDFECMCHNKCHQLFSLEHRENVFKSYYALGCHNLQTSFLCSLITVLKKNRTYNKDTPSRKEFSRIYSFPVKLINVDTSYIKVCKDFFKRSFKISDGRITRALVNKVVGDTPPKDARGKSAAVNKVSNEKRVEVINFIKKFPTSTSHYSRHKNLNKNYLSSNLNISIMYNLYKQEHNDPVSMYVFRQIFDRDFNLSFHPPVSDSCKKCDIFITKIKTASEEDKVKLNEEHELHLRKAEAARNGMDSDVQAAKTDNQTTVIAFDLMKTLATPSLSVGIAYYKRQLWTYNLGIHNLSTNDAYMYVWDESIASRGPQEIGSCILHFVKNHVNTEKLIMYSDQCGGQNRNIKMALICNFIVCSDHLSPTQIHHKFLVSGHSYLPCDRDFGVIEKQKKYHPEIYIPNDWITVILKARTKNPFKVVQMTQEDFFSTVLLEKDITNRKMNGDGEKVEWLKFQWIFFTNDKPYHMFYKYSNNEFVTFSCVNLSKRVMAKPKELQKLYPNGHPIQKEKYNDLMELMQFIPPIHHDFYKNIKQKK</sequence>
<evidence type="ECO:0000259" key="3">
    <source>
        <dbReference type="PROSITE" id="PS51253"/>
    </source>
</evidence>
<dbReference type="Proteomes" id="UP000478052">
    <property type="component" value="Unassembled WGS sequence"/>
</dbReference>
<evidence type="ECO:0000313" key="4">
    <source>
        <dbReference type="EMBL" id="KAF0721287.1"/>
    </source>
</evidence>
<protein>
    <submittedName>
        <fullName evidence="4">Jerky-like</fullName>
    </submittedName>
</protein>
<dbReference type="PANTHER" id="PTHR10773:SF19">
    <property type="match status" value="1"/>
</dbReference>
<evidence type="ECO:0000256" key="2">
    <source>
        <dbReference type="SAM" id="MobiDB-lite"/>
    </source>
</evidence>
<dbReference type="InterPro" id="IPR036397">
    <property type="entry name" value="RNaseH_sf"/>
</dbReference>
<dbReference type="PROSITE" id="PS51253">
    <property type="entry name" value="HTH_CENPB"/>
    <property type="match status" value="1"/>
</dbReference>
<keyword evidence="5" id="KW-1185">Reference proteome</keyword>
<evidence type="ECO:0000256" key="1">
    <source>
        <dbReference type="ARBA" id="ARBA00023125"/>
    </source>
</evidence>
<dbReference type="OrthoDB" id="6599971at2759"/>
<dbReference type="GO" id="GO:0003677">
    <property type="term" value="F:DNA binding"/>
    <property type="evidence" value="ECO:0007669"/>
    <property type="project" value="UniProtKB-KW"/>
</dbReference>
<feature type="non-terminal residue" evidence="4">
    <location>
        <position position="1"/>
    </location>
</feature>
<name>A0A6G0W336_APHCR</name>
<evidence type="ECO:0000313" key="5">
    <source>
        <dbReference type="Proteomes" id="UP000478052"/>
    </source>
</evidence>
<keyword evidence="1" id="KW-0238">DNA-binding</keyword>
<reference evidence="4 5" key="1">
    <citation type="submission" date="2019-08" db="EMBL/GenBank/DDBJ databases">
        <title>Whole genome of Aphis craccivora.</title>
        <authorList>
            <person name="Voronova N.V."/>
            <person name="Shulinski R.S."/>
            <person name="Bandarenka Y.V."/>
            <person name="Zhorov D.G."/>
            <person name="Warner D."/>
        </authorList>
    </citation>
    <scope>NUCLEOTIDE SEQUENCE [LARGE SCALE GENOMIC DNA]</scope>
    <source>
        <strain evidence="4">180601</strain>
        <tissue evidence="4">Whole Body</tissue>
    </source>
</reference>
<dbReference type="Gene3D" id="3.30.420.10">
    <property type="entry name" value="Ribonuclease H-like superfamily/Ribonuclease H"/>
    <property type="match status" value="1"/>
</dbReference>
<feature type="domain" description="HTH CENPB-type" evidence="3">
    <location>
        <begin position="1"/>
        <end position="66"/>
    </location>
</feature>
<feature type="region of interest" description="Disordered" evidence="2">
    <location>
        <begin position="355"/>
        <end position="400"/>
    </location>
</feature>